<accession>A0A383D112</accession>
<evidence type="ECO:0000259" key="4">
    <source>
        <dbReference type="Pfam" id="PF00586"/>
    </source>
</evidence>
<dbReference type="Pfam" id="PF00586">
    <property type="entry name" value="AIRS"/>
    <property type="match status" value="1"/>
</dbReference>
<evidence type="ECO:0000256" key="2">
    <source>
        <dbReference type="ARBA" id="ARBA00022741"/>
    </source>
</evidence>
<dbReference type="EMBL" id="UINC01213397">
    <property type="protein sequence ID" value="SVE38152.1"/>
    <property type="molecule type" value="Genomic_DNA"/>
</dbReference>
<dbReference type="InterPro" id="IPR036921">
    <property type="entry name" value="PurM-like_N_sf"/>
</dbReference>
<evidence type="ECO:0000313" key="6">
    <source>
        <dbReference type="EMBL" id="SVE38152.1"/>
    </source>
</evidence>
<dbReference type="PANTHER" id="PTHR43555">
    <property type="entry name" value="PHOSPHORIBOSYLFORMYLGLYCINAMIDINE SYNTHASE SUBUNIT PURL"/>
    <property type="match status" value="1"/>
</dbReference>
<name>A0A383D112_9ZZZZ</name>
<keyword evidence="2" id="KW-0547">Nucleotide-binding</keyword>
<feature type="domain" description="PurM-like N-terminal" evidence="4">
    <location>
        <begin position="103"/>
        <end position="225"/>
    </location>
</feature>
<dbReference type="InterPro" id="IPR010074">
    <property type="entry name" value="PRibForGlyAmidine_synth_PurL"/>
</dbReference>
<evidence type="ECO:0008006" key="7">
    <source>
        <dbReference type="Google" id="ProtNLM"/>
    </source>
</evidence>
<dbReference type="GO" id="GO:0004642">
    <property type="term" value="F:phosphoribosylformylglycinamidine synthase activity"/>
    <property type="evidence" value="ECO:0007669"/>
    <property type="project" value="InterPro"/>
</dbReference>
<feature type="non-terminal residue" evidence="6">
    <location>
        <position position="237"/>
    </location>
</feature>
<protein>
    <recommendedName>
        <fullName evidence="7">Phosphoribosylformylglycinamidine synthase</fullName>
    </recommendedName>
</protein>
<keyword evidence="1" id="KW-0436">Ligase</keyword>
<sequence>REGHLFLDLEEMQTIQKYYQNLGREPREIELETLAQTWSEHCVHKTLKATIRYSGPDSENRPHHESHDDGSVTIHNLLKATVAAATFELIDEGIDWCLSVFVDNAGIVTFDDDHAICFKVETHNHPTAIEPYGGAATGIGGCIRDIMGTGLAARPIAATDVFCVANFDNDTPEGCLPSRRLLSEIVRGVRDYGNRMGIPTLNGSVWFDNNYAGNPLVYCGCVGVMPINAIEGDAQVG</sequence>
<proteinExistence type="predicted"/>
<evidence type="ECO:0000256" key="1">
    <source>
        <dbReference type="ARBA" id="ARBA00022598"/>
    </source>
</evidence>
<evidence type="ECO:0000259" key="5">
    <source>
        <dbReference type="Pfam" id="PF18072"/>
    </source>
</evidence>
<organism evidence="6">
    <name type="scientific">marine metagenome</name>
    <dbReference type="NCBI Taxonomy" id="408172"/>
    <lineage>
        <taxon>unclassified sequences</taxon>
        <taxon>metagenomes</taxon>
        <taxon>ecological metagenomes</taxon>
    </lineage>
</organism>
<dbReference type="PANTHER" id="PTHR43555:SF1">
    <property type="entry name" value="PHOSPHORIBOSYLFORMYLGLYCINAMIDINE SYNTHASE SUBUNIT PURL"/>
    <property type="match status" value="1"/>
</dbReference>
<gene>
    <name evidence="6" type="ORF">METZ01_LOCUS491006</name>
</gene>
<feature type="domain" description="Phosphoribosylformylglycinamidine synthase linker" evidence="5">
    <location>
        <begin position="2"/>
        <end position="45"/>
    </location>
</feature>
<dbReference type="GO" id="GO:0006189">
    <property type="term" value="P:'de novo' IMP biosynthetic process"/>
    <property type="evidence" value="ECO:0007669"/>
    <property type="project" value="InterPro"/>
</dbReference>
<dbReference type="GO" id="GO:0005524">
    <property type="term" value="F:ATP binding"/>
    <property type="evidence" value="ECO:0007669"/>
    <property type="project" value="UniProtKB-KW"/>
</dbReference>
<dbReference type="Gene3D" id="3.30.1330.10">
    <property type="entry name" value="PurM-like, N-terminal domain"/>
    <property type="match status" value="1"/>
</dbReference>
<dbReference type="Pfam" id="PF18072">
    <property type="entry name" value="FGAR-AT_linker"/>
    <property type="match status" value="1"/>
</dbReference>
<keyword evidence="3" id="KW-0067">ATP-binding</keyword>
<dbReference type="InterPro" id="IPR041609">
    <property type="entry name" value="PurL_linker"/>
</dbReference>
<dbReference type="AlphaFoldDB" id="A0A383D112"/>
<dbReference type="SUPFAM" id="SSF55326">
    <property type="entry name" value="PurM N-terminal domain-like"/>
    <property type="match status" value="1"/>
</dbReference>
<dbReference type="InterPro" id="IPR016188">
    <property type="entry name" value="PurM-like_N"/>
</dbReference>
<reference evidence="6" key="1">
    <citation type="submission" date="2018-05" db="EMBL/GenBank/DDBJ databases">
        <authorList>
            <person name="Lanie J.A."/>
            <person name="Ng W.-L."/>
            <person name="Kazmierczak K.M."/>
            <person name="Andrzejewski T.M."/>
            <person name="Davidsen T.M."/>
            <person name="Wayne K.J."/>
            <person name="Tettelin H."/>
            <person name="Glass J.I."/>
            <person name="Rusch D."/>
            <person name="Podicherti R."/>
            <person name="Tsui H.-C.T."/>
            <person name="Winkler M.E."/>
        </authorList>
    </citation>
    <scope>NUCLEOTIDE SEQUENCE</scope>
</reference>
<feature type="non-terminal residue" evidence="6">
    <location>
        <position position="1"/>
    </location>
</feature>
<evidence type="ECO:0000256" key="3">
    <source>
        <dbReference type="ARBA" id="ARBA00022840"/>
    </source>
</evidence>